<dbReference type="Gene3D" id="2.130.10.10">
    <property type="entry name" value="YVTN repeat-like/Quinoprotein amine dehydrogenase"/>
    <property type="match status" value="1"/>
</dbReference>
<dbReference type="GO" id="GO:0035591">
    <property type="term" value="F:signaling adaptor activity"/>
    <property type="evidence" value="ECO:0007669"/>
    <property type="project" value="TreeGrafter"/>
</dbReference>
<dbReference type="PROSITE" id="PS50082">
    <property type="entry name" value="WD_REPEATS_2"/>
    <property type="match status" value="3"/>
</dbReference>
<feature type="repeat" description="WD" evidence="3">
    <location>
        <begin position="111"/>
        <end position="146"/>
    </location>
</feature>
<dbReference type="VEuPathDB" id="FungiDB:AB675_9315"/>
<evidence type="ECO:0000256" key="2">
    <source>
        <dbReference type="ARBA" id="ARBA00022737"/>
    </source>
</evidence>
<keyword evidence="2" id="KW-0677">Repeat</keyword>
<dbReference type="OrthoDB" id="311712at2759"/>
<keyword evidence="6" id="KW-1185">Reference proteome</keyword>
<gene>
    <name evidence="5" type="ORF">AB675_9315</name>
</gene>
<dbReference type="SMART" id="SM00320">
    <property type="entry name" value="WD40"/>
    <property type="match status" value="6"/>
</dbReference>
<dbReference type="GeneID" id="28741718"/>
<feature type="compositionally biased region" description="Basic and acidic residues" evidence="4">
    <location>
        <begin position="678"/>
        <end position="690"/>
    </location>
</feature>
<dbReference type="GO" id="GO:0005774">
    <property type="term" value="C:vacuolar membrane"/>
    <property type="evidence" value="ECO:0007669"/>
    <property type="project" value="TreeGrafter"/>
</dbReference>
<accession>A0A0N1HBI5</accession>
<evidence type="ECO:0000256" key="4">
    <source>
        <dbReference type="SAM" id="MobiDB-lite"/>
    </source>
</evidence>
<name>A0A0N1HBI5_9EURO</name>
<dbReference type="AlphaFoldDB" id="A0A0N1HBI5"/>
<dbReference type="Pfam" id="PF00400">
    <property type="entry name" value="WD40"/>
    <property type="match status" value="3"/>
</dbReference>
<dbReference type="PANTHER" id="PTHR46170">
    <property type="entry name" value="GATOR COMPLEX PROTEIN WDR59"/>
    <property type="match status" value="1"/>
</dbReference>
<evidence type="ECO:0000313" key="5">
    <source>
        <dbReference type="EMBL" id="KPI41424.1"/>
    </source>
</evidence>
<evidence type="ECO:0000313" key="6">
    <source>
        <dbReference type="Proteomes" id="UP000038010"/>
    </source>
</evidence>
<dbReference type="PANTHER" id="PTHR46170:SF1">
    <property type="entry name" value="GATOR COMPLEX PROTEIN WDR59"/>
    <property type="match status" value="1"/>
</dbReference>
<dbReference type="InterPro" id="IPR036322">
    <property type="entry name" value="WD40_repeat_dom_sf"/>
</dbReference>
<feature type="region of interest" description="Disordered" evidence="4">
    <location>
        <begin position="1040"/>
        <end position="1070"/>
    </location>
</feature>
<comment type="caution">
    <text evidence="5">The sequence shown here is derived from an EMBL/GenBank/DDBJ whole genome shotgun (WGS) entry which is preliminary data.</text>
</comment>
<dbReference type="Proteomes" id="UP000038010">
    <property type="component" value="Unassembled WGS sequence"/>
</dbReference>
<reference evidence="5 6" key="1">
    <citation type="submission" date="2015-06" db="EMBL/GenBank/DDBJ databases">
        <title>Draft genome of the ant-associated black yeast Phialophora attae CBS 131958.</title>
        <authorList>
            <person name="Moreno L.F."/>
            <person name="Stielow B.J."/>
            <person name="de Hoog S."/>
            <person name="Vicente V.A."/>
            <person name="Weiss V.A."/>
            <person name="de Vries M."/>
            <person name="Cruz L.M."/>
            <person name="Souza E.M."/>
        </authorList>
    </citation>
    <scope>NUCLEOTIDE SEQUENCE [LARGE SCALE GENOMIC DNA]</scope>
    <source>
        <strain evidence="5 6">CBS 131958</strain>
    </source>
</reference>
<feature type="compositionally biased region" description="Low complexity" evidence="4">
    <location>
        <begin position="695"/>
        <end position="717"/>
    </location>
</feature>
<dbReference type="InterPro" id="IPR049567">
    <property type="entry name" value="WDR59-like"/>
</dbReference>
<feature type="region of interest" description="Disordered" evidence="4">
    <location>
        <begin position="678"/>
        <end position="718"/>
    </location>
</feature>
<evidence type="ECO:0000256" key="1">
    <source>
        <dbReference type="ARBA" id="ARBA00022574"/>
    </source>
</evidence>
<dbReference type="EMBL" id="LFJN01000009">
    <property type="protein sequence ID" value="KPI41424.1"/>
    <property type="molecule type" value="Genomic_DNA"/>
</dbReference>
<dbReference type="GO" id="GO:0035859">
    <property type="term" value="C:Seh1-associated complex"/>
    <property type="evidence" value="ECO:0007669"/>
    <property type="project" value="TreeGrafter"/>
</dbReference>
<sequence length="1135" mass="125364">MSISGPSSAFDSETFGQDASFHLDQPIGSMTISPSGRDVALASKEGLHIIDLDSPYSPPRHLPHRTPWEVADVQWSPFASRDYWVVSTSNQKALVWNLDAKYWQDSVQHILHGHRRAITDINFSAHNPDVLATCAVDSFVHSWDLRAPGRPAISFSDWFAAATQVKWSRQDEYVLASSHDKFLRIWDTRKGAIPVRTVEAHSTRIYGLDWNRFERNKIVTCSLDRTIKFWNCDNAEDVPDRVIETPYPVWRARHTPFGWGLMAMAQRGSSSLHLYDRRPIDVPLEDGRARSVATFSGHNGQIKEFLWRARGGFQDDIDQREFQLVSWGTDKELRLHRVTPEDLERVGYEKGVSKSQNLNFTRRGARYVTFRDLPDEAISPAVTPRGESSTSHNAVSAFRKRNSTTVGMNKVAVSQIKGWMSSQQRSSRIAMHGKTKATGEIDPIAWLKNVKIASWDPDALAEEIRHVGEKFRRVRFEAVDIKHRKLVMSLQAPWSDHQGAVYLRVDIRFPQSYPRHAQAIITLQKTSALADEMHDNLSAELREIAAVHMAQQRGCLEATLRYLLREQSLEQVIAYARGDSLNESKVLGPAVGDEDSSDSEDDQIAGLGAAVASAADIRVPLAKGCGAVWSETGKLVCFFPPKPKEPASVLTGLSSHGLARADTRRLFEGFGKLHVDSPMRRSADRAKTADEDFSGSESSASLSSSSESSSSSSASEADLPMSYAPYHKRLNKFPQRTRSIDFSNRSTTLAGARPMTTDEPKQTIVSIMTLDDLNQASRSLAEKYMVMGHAPVLCKHNATIAKNAGRTDLSVVWDLASMILEDEVPVEALELAVAGNSSIVLVACQAVSKPHRKDSDLALRSKRNKKYDRKPVRWGGSPLASTYLIPAMFDYFERVADVQMLAMLSCAFAQPKSTPESVSLPPKAQPEYFPSKSVAEAFFIAARPLAQWPTASAEPHPSIERLASSFENQGDLRSRRGTAMSLDPNAASFRPGSELRRTYSSTAGELERHSIDASLSTSPEGARSMHRGIMSSAAQASLSALTQSFSHSPPTQPSSGSNAASSLKKYSPSGSLTPGWISWTSGHGTRASRASMHYSESSSQDKEVSLRSSASMANIRSLRRVDIPLLKLVAAMSGR</sequence>
<feature type="repeat" description="WD" evidence="3">
    <location>
        <begin position="165"/>
        <end position="196"/>
    </location>
</feature>
<proteinExistence type="predicted"/>
<dbReference type="STRING" id="1664694.A0A0N1HBI5"/>
<evidence type="ECO:0000256" key="3">
    <source>
        <dbReference type="PROSITE-ProRule" id="PRU00221"/>
    </source>
</evidence>
<dbReference type="RefSeq" id="XP_018001387.1">
    <property type="nucleotide sequence ID" value="XM_018149838.1"/>
</dbReference>
<dbReference type="GO" id="GO:1904263">
    <property type="term" value="P:positive regulation of TORC1 signaling"/>
    <property type="evidence" value="ECO:0007669"/>
    <property type="project" value="TreeGrafter"/>
</dbReference>
<dbReference type="InterPro" id="IPR015943">
    <property type="entry name" value="WD40/YVTN_repeat-like_dom_sf"/>
</dbReference>
<dbReference type="SUPFAM" id="SSF50978">
    <property type="entry name" value="WD40 repeat-like"/>
    <property type="match status" value="1"/>
</dbReference>
<dbReference type="PROSITE" id="PS00678">
    <property type="entry name" value="WD_REPEATS_1"/>
    <property type="match status" value="2"/>
</dbReference>
<dbReference type="InterPro" id="IPR001680">
    <property type="entry name" value="WD40_rpt"/>
</dbReference>
<feature type="compositionally biased region" description="Polar residues" evidence="4">
    <location>
        <begin position="1047"/>
        <end position="1061"/>
    </location>
</feature>
<dbReference type="InterPro" id="IPR019775">
    <property type="entry name" value="WD40_repeat_CS"/>
</dbReference>
<organism evidence="5 6">
    <name type="scientific">Cyphellophora attinorum</name>
    <dbReference type="NCBI Taxonomy" id="1664694"/>
    <lineage>
        <taxon>Eukaryota</taxon>
        <taxon>Fungi</taxon>
        <taxon>Dikarya</taxon>
        <taxon>Ascomycota</taxon>
        <taxon>Pezizomycotina</taxon>
        <taxon>Eurotiomycetes</taxon>
        <taxon>Chaetothyriomycetidae</taxon>
        <taxon>Chaetothyriales</taxon>
        <taxon>Cyphellophoraceae</taxon>
        <taxon>Cyphellophora</taxon>
    </lineage>
</organism>
<dbReference type="GO" id="GO:0034198">
    <property type="term" value="P:cellular response to amino acid starvation"/>
    <property type="evidence" value="ECO:0007669"/>
    <property type="project" value="TreeGrafter"/>
</dbReference>
<feature type="region of interest" description="Disordered" evidence="4">
    <location>
        <begin position="974"/>
        <end position="1024"/>
    </location>
</feature>
<keyword evidence="1 3" id="KW-0853">WD repeat</keyword>
<protein>
    <submittedName>
        <fullName evidence="5">Putative RWD, RING finger and WD repeat-containing protein</fullName>
    </submittedName>
</protein>
<feature type="repeat" description="WD" evidence="3">
    <location>
        <begin position="198"/>
        <end position="240"/>
    </location>
</feature>